<dbReference type="PRINTS" id="PR00503">
    <property type="entry name" value="BROMODOMAIN"/>
</dbReference>
<protein>
    <recommendedName>
        <fullName evidence="10">Bromo domain-containing protein</fullName>
    </recommendedName>
</protein>
<evidence type="ECO:0000256" key="3">
    <source>
        <dbReference type="ARBA" id="ARBA00022853"/>
    </source>
</evidence>
<dbReference type="InterPro" id="IPR001487">
    <property type="entry name" value="Bromodomain"/>
</dbReference>
<dbReference type="Proteomes" id="UP000518752">
    <property type="component" value="Unassembled WGS sequence"/>
</dbReference>
<dbReference type="Gene3D" id="1.20.920.10">
    <property type="entry name" value="Bromodomain-like"/>
    <property type="match status" value="2"/>
</dbReference>
<keyword evidence="6" id="KW-0804">Transcription</keyword>
<evidence type="ECO:0000256" key="2">
    <source>
        <dbReference type="ARBA" id="ARBA00022737"/>
    </source>
</evidence>
<dbReference type="InterPro" id="IPR037382">
    <property type="entry name" value="Rsc/polybromo"/>
</dbReference>
<evidence type="ECO:0000256" key="8">
    <source>
        <dbReference type="PROSITE-ProRule" id="PRU00035"/>
    </source>
</evidence>
<evidence type="ECO:0000313" key="12">
    <source>
        <dbReference type="Proteomes" id="UP000518752"/>
    </source>
</evidence>
<dbReference type="Pfam" id="PF00439">
    <property type="entry name" value="Bromodomain"/>
    <property type="match status" value="2"/>
</dbReference>
<dbReference type="CDD" id="cd04369">
    <property type="entry name" value="Bromodomain"/>
    <property type="match status" value="2"/>
</dbReference>
<comment type="subcellular location">
    <subcellularLocation>
        <location evidence="1">Nucleus</location>
    </subcellularLocation>
</comment>
<feature type="region of interest" description="Disordered" evidence="9">
    <location>
        <begin position="1"/>
        <end position="53"/>
    </location>
</feature>
<dbReference type="GO" id="GO:0006338">
    <property type="term" value="P:chromatin remodeling"/>
    <property type="evidence" value="ECO:0007669"/>
    <property type="project" value="InterPro"/>
</dbReference>
<name>A0A8H5MCE3_9AGAR</name>
<comment type="caution">
    <text evidence="11">The sequence shown here is derived from an EMBL/GenBank/DDBJ whole genome shotgun (WGS) entry which is preliminary data.</text>
</comment>
<keyword evidence="3" id="KW-0156">Chromatin regulator</keyword>
<accession>A0A8H5MCE3</accession>
<keyword evidence="12" id="KW-1185">Reference proteome</keyword>
<dbReference type="SMART" id="SM00297">
    <property type="entry name" value="BROMO"/>
    <property type="match status" value="2"/>
</dbReference>
<evidence type="ECO:0000256" key="9">
    <source>
        <dbReference type="SAM" id="MobiDB-lite"/>
    </source>
</evidence>
<evidence type="ECO:0000256" key="4">
    <source>
        <dbReference type="ARBA" id="ARBA00023015"/>
    </source>
</evidence>
<dbReference type="EMBL" id="JAACJN010000029">
    <property type="protein sequence ID" value="KAF5388521.1"/>
    <property type="molecule type" value="Genomic_DNA"/>
</dbReference>
<dbReference type="PROSITE" id="PS50014">
    <property type="entry name" value="BROMODOMAIN_2"/>
    <property type="match status" value="2"/>
</dbReference>
<evidence type="ECO:0000256" key="5">
    <source>
        <dbReference type="ARBA" id="ARBA00023117"/>
    </source>
</evidence>
<evidence type="ECO:0000256" key="1">
    <source>
        <dbReference type="ARBA" id="ARBA00004123"/>
    </source>
</evidence>
<feature type="compositionally biased region" description="Acidic residues" evidence="9">
    <location>
        <begin position="558"/>
        <end position="573"/>
    </location>
</feature>
<feature type="domain" description="Bromo" evidence="10">
    <location>
        <begin position="67"/>
        <end position="137"/>
    </location>
</feature>
<dbReference type="InterPro" id="IPR036427">
    <property type="entry name" value="Bromodomain-like_sf"/>
</dbReference>
<dbReference type="PANTHER" id="PTHR16062:SF19">
    <property type="entry name" value="PROTEIN POLYBROMO-1"/>
    <property type="match status" value="1"/>
</dbReference>
<dbReference type="GO" id="GO:0006368">
    <property type="term" value="P:transcription elongation by RNA polymerase II"/>
    <property type="evidence" value="ECO:0007669"/>
    <property type="project" value="TreeGrafter"/>
</dbReference>
<gene>
    <name evidence="11" type="ORF">D9757_004691</name>
</gene>
<dbReference type="PANTHER" id="PTHR16062">
    <property type="entry name" value="SWI/SNF-RELATED"/>
    <property type="match status" value="1"/>
</dbReference>
<feature type="compositionally biased region" description="Basic residues" evidence="9">
    <location>
        <begin position="583"/>
        <end position="592"/>
    </location>
</feature>
<keyword evidence="4" id="KW-0805">Transcription regulation</keyword>
<keyword evidence="7" id="KW-0539">Nucleus</keyword>
<evidence type="ECO:0000256" key="7">
    <source>
        <dbReference type="ARBA" id="ARBA00023242"/>
    </source>
</evidence>
<dbReference type="AlphaFoldDB" id="A0A8H5MCE3"/>
<feature type="region of interest" description="Disordered" evidence="9">
    <location>
        <begin position="553"/>
        <end position="630"/>
    </location>
</feature>
<evidence type="ECO:0000259" key="10">
    <source>
        <dbReference type="PROSITE" id="PS50014"/>
    </source>
</evidence>
<dbReference type="GO" id="GO:0003682">
    <property type="term" value="F:chromatin binding"/>
    <property type="evidence" value="ECO:0007669"/>
    <property type="project" value="TreeGrafter"/>
</dbReference>
<feature type="compositionally biased region" description="Basic and acidic residues" evidence="9">
    <location>
        <begin position="324"/>
        <end position="335"/>
    </location>
</feature>
<feature type="region of interest" description="Disordered" evidence="9">
    <location>
        <begin position="400"/>
        <end position="436"/>
    </location>
</feature>
<evidence type="ECO:0000313" key="11">
    <source>
        <dbReference type="EMBL" id="KAF5388521.1"/>
    </source>
</evidence>
<evidence type="ECO:0000256" key="6">
    <source>
        <dbReference type="ARBA" id="ARBA00023163"/>
    </source>
</evidence>
<proteinExistence type="predicted"/>
<sequence length="662" mass="73686">MAKRDRVLTNGSGPSKRRREQEPGSSSDVEMGAVGDYVGEERDEDDDDGLEDKSMRLWQTVKDVVKDGRPLSIQFSKQPDRKIWSHYYTVIRKPIALDDVKKKIKSRQYPNLESVRQDLELCFNNAMEYNMPESQIHGDASDLLKLVNKTYRKLTHADHGDKPPSMKRLLNSRIQKLMKKTDDSGRILSSMFLELPSKKLYPDYYKLIKEPRCLDATQKQVKRKEYPSSAEFAADVELVFSNAMQYNLEHSSIWEDALVLRDYFRQLMTDLPAPHALPQYSQPPKIKIKMPAALPKVEEPAPALAPPPTISLRVPAPAKAAASKHPEAKAPEVKVRPPSPKLPSTTTIFPRPATVAIGSRGSHSCPGTCRSRPETSTEIPCPAPATVSTPKLAPVKAQSSLKTVAQPVPKPQPARQVKTRTPQSRTPQPTVPILQLHPTTAPSYTNLATNVSFAKLSPLSYMQSPAVAQPAVPVPSYFPPPTTQPAPTPAPVFAKAPTPPPILPPSHQLRYVALRSEPRGRVLRLDNRDGVTSWAMRLERDEKSLSVREIVFMTEPGDTSEEEEEEEEDESDEDAAKPEQPVKKRGRGRPPKVMKTSVKTALPKKKKLKKRGETQVKVNGTLVNEEEENGGGWSVELVAGRNVLEVGEQGGLMWRVYAERLG</sequence>
<feature type="region of interest" description="Disordered" evidence="9">
    <location>
        <begin position="323"/>
        <end position="385"/>
    </location>
</feature>
<organism evidence="11 12">
    <name type="scientific">Collybiopsis confluens</name>
    <dbReference type="NCBI Taxonomy" id="2823264"/>
    <lineage>
        <taxon>Eukaryota</taxon>
        <taxon>Fungi</taxon>
        <taxon>Dikarya</taxon>
        <taxon>Basidiomycota</taxon>
        <taxon>Agaricomycotina</taxon>
        <taxon>Agaricomycetes</taxon>
        <taxon>Agaricomycetidae</taxon>
        <taxon>Agaricales</taxon>
        <taxon>Marasmiineae</taxon>
        <taxon>Omphalotaceae</taxon>
        <taxon>Collybiopsis</taxon>
    </lineage>
</organism>
<feature type="compositionally biased region" description="Low complexity" evidence="9">
    <location>
        <begin position="419"/>
        <end position="432"/>
    </location>
</feature>
<keyword evidence="2" id="KW-0677">Repeat</keyword>
<feature type="domain" description="Bromo" evidence="10">
    <location>
        <begin position="184"/>
        <end position="254"/>
    </location>
</feature>
<reference evidence="11 12" key="1">
    <citation type="journal article" date="2020" name="ISME J.">
        <title>Uncovering the hidden diversity of litter-decomposition mechanisms in mushroom-forming fungi.</title>
        <authorList>
            <person name="Floudas D."/>
            <person name="Bentzer J."/>
            <person name="Ahren D."/>
            <person name="Johansson T."/>
            <person name="Persson P."/>
            <person name="Tunlid A."/>
        </authorList>
    </citation>
    <scope>NUCLEOTIDE SEQUENCE [LARGE SCALE GENOMIC DNA]</scope>
    <source>
        <strain evidence="11 12">CBS 406.79</strain>
    </source>
</reference>
<dbReference type="OrthoDB" id="6017at2759"/>
<dbReference type="GO" id="GO:0016586">
    <property type="term" value="C:RSC-type complex"/>
    <property type="evidence" value="ECO:0007669"/>
    <property type="project" value="InterPro"/>
</dbReference>
<feature type="compositionally biased region" description="Acidic residues" evidence="9">
    <location>
        <begin position="41"/>
        <end position="50"/>
    </location>
</feature>
<dbReference type="SUPFAM" id="SSF47370">
    <property type="entry name" value="Bromodomain"/>
    <property type="match status" value="2"/>
</dbReference>
<keyword evidence="5 8" id="KW-0103">Bromodomain</keyword>